<organism evidence="2 3">
    <name type="scientific">Pteropus alecto</name>
    <name type="common">Black flying fox</name>
    <dbReference type="NCBI Taxonomy" id="9402"/>
    <lineage>
        <taxon>Eukaryota</taxon>
        <taxon>Metazoa</taxon>
        <taxon>Chordata</taxon>
        <taxon>Craniata</taxon>
        <taxon>Vertebrata</taxon>
        <taxon>Euteleostomi</taxon>
        <taxon>Mammalia</taxon>
        <taxon>Eutheria</taxon>
        <taxon>Laurasiatheria</taxon>
        <taxon>Chiroptera</taxon>
        <taxon>Yinpterochiroptera</taxon>
        <taxon>Pteropodoidea</taxon>
        <taxon>Pteropodidae</taxon>
        <taxon>Pteropodinae</taxon>
        <taxon>Pteropus</taxon>
    </lineage>
</organism>
<dbReference type="Proteomes" id="UP000010552">
    <property type="component" value="Unassembled WGS sequence"/>
</dbReference>
<dbReference type="EMBL" id="KB030406">
    <property type="protein sequence ID" value="ELK17374.1"/>
    <property type="molecule type" value="Genomic_DNA"/>
</dbReference>
<evidence type="ECO:0000313" key="3">
    <source>
        <dbReference type="Proteomes" id="UP000010552"/>
    </source>
</evidence>
<protein>
    <submittedName>
        <fullName evidence="2">Uncharacterized protein</fullName>
    </submittedName>
</protein>
<feature type="region of interest" description="Disordered" evidence="1">
    <location>
        <begin position="1"/>
        <end position="25"/>
    </location>
</feature>
<dbReference type="AlphaFoldDB" id="L5L0Y0"/>
<feature type="region of interest" description="Disordered" evidence="1">
    <location>
        <begin position="92"/>
        <end position="115"/>
    </location>
</feature>
<proteinExistence type="predicted"/>
<name>L5L0Y0_PTEAL</name>
<keyword evidence="3" id="KW-1185">Reference proteome</keyword>
<dbReference type="InParanoid" id="L5L0Y0"/>
<accession>L5L0Y0</accession>
<sequence length="115" mass="11729">MGNTVHRTLPGTPGSPAPEAGAGVLLSLGDPLGDFRRATLALEPPASSGLESPVPPGPQIRVRRAAGLCAPGRRVPRPGYLGDPRPCSLGFGQMRERASGGDAMRPLAFVPAGGR</sequence>
<evidence type="ECO:0000256" key="1">
    <source>
        <dbReference type="SAM" id="MobiDB-lite"/>
    </source>
</evidence>
<evidence type="ECO:0000313" key="2">
    <source>
        <dbReference type="EMBL" id="ELK17374.1"/>
    </source>
</evidence>
<gene>
    <name evidence="2" type="ORF">PAL_GLEAN10018891</name>
</gene>
<reference evidence="3" key="1">
    <citation type="journal article" date="2013" name="Science">
        <title>Comparative analysis of bat genomes provides insight into the evolution of flight and immunity.</title>
        <authorList>
            <person name="Zhang G."/>
            <person name="Cowled C."/>
            <person name="Shi Z."/>
            <person name="Huang Z."/>
            <person name="Bishop-Lilly K.A."/>
            <person name="Fang X."/>
            <person name="Wynne J.W."/>
            <person name="Xiong Z."/>
            <person name="Baker M.L."/>
            <person name="Zhao W."/>
            <person name="Tachedjian M."/>
            <person name="Zhu Y."/>
            <person name="Zhou P."/>
            <person name="Jiang X."/>
            <person name="Ng J."/>
            <person name="Yang L."/>
            <person name="Wu L."/>
            <person name="Xiao J."/>
            <person name="Feng Y."/>
            <person name="Chen Y."/>
            <person name="Sun X."/>
            <person name="Zhang Y."/>
            <person name="Marsh G.A."/>
            <person name="Crameri G."/>
            <person name="Broder C.C."/>
            <person name="Frey K.G."/>
            <person name="Wang L.F."/>
            <person name="Wang J."/>
        </authorList>
    </citation>
    <scope>NUCLEOTIDE SEQUENCE [LARGE SCALE GENOMIC DNA]</scope>
</reference>